<dbReference type="CDD" id="cd14798">
    <property type="entry name" value="RX-CC_like"/>
    <property type="match status" value="1"/>
</dbReference>
<comment type="similarity">
    <text evidence="1">Belongs to the disease resistance NB-LRR family.</text>
</comment>
<gene>
    <name evidence="12" type="ORF">BDA96_08G202200</name>
</gene>
<dbReference type="InterPro" id="IPR055414">
    <property type="entry name" value="LRR_R13L4/SHOC2-like"/>
</dbReference>
<protein>
    <submittedName>
        <fullName evidence="12">Uncharacterized protein</fullName>
    </submittedName>
</protein>
<keyword evidence="5" id="KW-0611">Plant defense</keyword>
<dbReference type="SUPFAM" id="SSF52540">
    <property type="entry name" value="P-loop containing nucleoside triphosphate hydrolases"/>
    <property type="match status" value="1"/>
</dbReference>
<dbReference type="InterPro" id="IPR036388">
    <property type="entry name" value="WH-like_DNA-bd_sf"/>
</dbReference>
<dbReference type="Gene3D" id="1.10.8.430">
    <property type="entry name" value="Helical domain of apoptotic protease-activating factors"/>
    <property type="match status" value="1"/>
</dbReference>
<evidence type="ECO:0000259" key="11">
    <source>
        <dbReference type="Pfam" id="PF23598"/>
    </source>
</evidence>
<accession>A0A921U8U6</accession>
<dbReference type="PANTHER" id="PTHR23155:SF906">
    <property type="entry name" value="OS08G0205100 PROTEIN"/>
    <property type="match status" value="1"/>
</dbReference>
<comment type="caution">
    <text evidence="12">The sequence shown here is derived from an EMBL/GenBank/DDBJ whole genome shotgun (WGS) entry which is preliminary data.</text>
</comment>
<feature type="domain" description="NB-ARC" evidence="8">
    <location>
        <begin position="179"/>
        <end position="345"/>
    </location>
</feature>
<evidence type="ECO:0000256" key="3">
    <source>
        <dbReference type="ARBA" id="ARBA00022737"/>
    </source>
</evidence>
<feature type="domain" description="Disease resistance protein winged helix" evidence="10">
    <location>
        <begin position="435"/>
        <end position="506"/>
    </location>
</feature>
<evidence type="ECO:0000313" key="12">
    <source>
        <dbReference type="EMBL" id="KAG0521905.1"/>
    </source>
</evidence>
<evidence type="ECO:0000259" key="10">
    <source>
        <dbReference type="Pfam" id="PF23559"/>
    </source>
</evidence>
<evidence type="ECO:0000256" key="2">
    <source>
        <dbReference type="ARBA" id="ARBA00022614"/>
    </source>
</evidence>
<feature type="domain" description="Disease resistance R13L4/SHOC-2-like LRR" evidence="11">
    <location>
        <begin position="555"/>
        <end position="925"/>
    </location>
</feature>
<dbReference type="PRINTS" id="PR00364">
    <property type="entry name" value="DISEASERSIST"/>
</dbReference>
<dbReference type="FunFam" id="3.40.50.300:FF:001091">
    <property type="entry name" value="Probable disease resistance protein At1g61300"/>
    <property type="match status" value="1"/>
</dbReference>
<dbReference type="FunFam" id="1.10.10.10:FF:000322">
    <property type="entry name" value="Probable disease resistance protein At1g63360"/>
    <property type="match status" value="1"/>
</dbReference>
<dbReference type="Pfam" id="PF23598">
    <property type="entry name" value="LRR_14"/>
    <property type="match status" value="1"/>
</dbReference>
<dbReference type="GO" id="GO:0009626">
    <property type="term" value="P:plant-type hypersensitive response"/>
    <property type="evidence" value="ECO:0007669"/>
    <property type="project" value="UniProtKB-ARBA"/>
</dbReference>
<dbReference type="PANTHER" id="PTHR23155">
    <property type="entry name" value="DISEASE RESISTANCE PROTEIN RP"/>
    <property type="match status" value="1"/>
</dbReference>
<evidence type="ECO:0000256" key="6">
    <source>
        <dbReference type="ARBA" id="ARBA00023054"/>
    </source>
</evidence>
<dbReference type="InterPro" id="IPR032675">
    <property type="entry name" value="LRR_dom_sf"/>
</dbReference>
<keyword evidence="2" id="KW-0433">Leucine-rich repeat</keyword>
<feature type="region of interest" description="Disordered" evidence="7">
    <location>
        <begin position="940"/>
        <end position="961"/>
    </location>
</feature>
<dbReference type="Pfam" id="PF18052">
    <property type="entry name" value="Rx_N"/>
    <property type="match status" value="1"/>
</dbReference>
<dbReference type="Pfam" id="PF23559">
    <property type="entry name" value="WHD_DRP"/>
    <property type="match status" value="1"/>
</dbReference>
<dbReference type="GO" id="GO:0002758">
    <property type="term" value="P:innate immune response-activating signaling pathway"/>
    <property type="evidence" value="ECO:0007669"/>
    <property type="project" value="UniProtKB-ARBA"/>
</dbReference>
<dbReference type="Gene3D" id="3.40.50.300">
    <property type="entry name" value="P-loop containing nucleotide triphosphate hydrolases"/>
    <property type="match status" value="1"/>
</dbReference>
<dbReference type="InterPro" id="IPR044974">
    <property type="entry name" value="Disease_R_plants"/>
</dbReference>
<dbReference type="Pfam" id="PF00931">
    <property type="entry name" value="NB-ARC"/>
    <property type="match status" value="1"/>
</dbReference>
<dbReference type="InterPro" id="IPR058922">
    <property type="entry name" value="WHD_DRP"/>
</dbReference>
<evidence type="ECO:0000256" key="1">
    <source>
        <dbReference type="ARBA" id="ARBA00008894"/>
    </source>
</evidence>
<feature type="domain" description="Disease resistance N-terminal" evidence="9">
    <location>
        <begin position="12"/>
        <end position="97"/>
    </location>
</feature>
<keyword evidence="4" id="KW-0547">Nucleotide-binding</keyword>
<dbReference type="InterPro" id="IPR002182">
    <property type="entry name" value="NB-ARC"/>
</dbReference>
<dbReference type="GO" id="GO:0043531">
    <property type="term" value="F:ADP binding"/>
    <property type="evidence" value="ECO:0007669"/>
    <property type="project" value="InterPro"/>
</dbReference>
<evidence type="ECO:0000256" key="7">
    <source>
        <dbReference type="SAM" id="MobiDB-lite"/>
    </source>
</evidence>
<dbReference type="InterPro" id="IPR038005">
    <property type="entry name" value="RX-like_CC"/>
</dbReference>
<evidence type="ECO:0000256" key="4">
    <source>
        <dbReference type="ARBA" id="ARBA00022741"/>
    </source>
</evidence>
<evidence type="ECO:0000313" key="13">
    <source>
        <dbReference type="Proteomes" id="UP000807115"/>
    </source>
</evidence>
<keyword evidence="6" id="KW-0175">Coiled coil</keyword>
<proteinExistence type="inferred from homology"/>
<name>A0A921U8U6_SORBI</name>
<reference evidence="12" key="2">
    <citation type="submission" date="2020-10" db="EMBL/GenBank/DDBJ databases">
        <authorList>
            <person name="Cooper E.A."/>
            <person name="Brenton Z.W."/>
            <person name="Flinn B.S."/>
            <person name="Jenkins J."/>
            <person name="Shu S."/>
            <person name="Flowers D."/>
            <person name="Luo F."/>
            <person name="Wang Y."/>
            <person name="Xia P."/>
            <person name="Barry K."/>
            <person name="Daum C."/>
            <person name="Lipzen A."/>
            <person name="Yoshinaga Y."/>
            <person name="Schmutz J."/>
            <person name="Saski C."/>
            <person name="Vermerris W."/>
            <person name="Kresovich S."/>
        </authorList>
    </citation>
    <scope>NUCLEOTIDE SEQUENCE</scope>
</reference>
<dbReference type="AlphaFoldDB" id="A0A921U8U6"/>
<dbReference type="Gene3D" id="1.10.10.10">
    <property type="entry name" value="Winged helix-like DNA-binding domain superfamily/Winged helix DNA-binding domain"/>
    <property type="match status" value="1"/>
</dbReference>
<evidence type="ECO:0000259" key="8">
    <source>
        <dbReference type="Pfam" id="PF00931"/>
    </source>
</evidence>
<dbReference type="SUPFAM" id="SSF52058">
    <property type="entry name" value="L domain-like"/>
    <property type="match status" value="1"/>
</dbReference>
<dbReference type="Proteomes" id="UP000807115">
    <property type="component" value="Chromosome 8"/>
</dbReference>
<dbReference type="InterPro" id="IPR042197">
    <property type="entry name" value="Apaf_helical"/>
</dbReference>
<organism evidence="12 13">
    <name type="scientific">Sorghum bicolor</name>
    <name type="common">Sorghum</name>
    <name type="synonym">Sorghum vulgare</name>
    <dbReference type="NCBI Taxonomy" id="4558"/>
    <lineage>
        <taxon>Eukaryota</taxon>
        <taxon>Viridiplantae</taxon>
        <taxon>Streptophyta</taxon>
        <taxon>Embryophyta</taxon>
        <taxon>Tracheophyta</taxon>
        <taxon>Spermatophyta</taxon>
        <taxon>Magnoliopsida</taxon>
        <taxon>Liliopsida</taxon>
        <taxon>Poales</taxon>
        <taxon>Poaceae</taxon>
        <taxon>PACMAD clade</taxon>
        <taxon>Panicoideae</taxon>
        <taxon>Andropogonodae</taxon>
        <taxon>Andropogoneae</taxon>
        <taxon>Sorghinae</taxon>
        <taxon>Sorghum</taxon>
    </lineage>
</organism>
<dbReference type="InterPro" id="IPR041118">
    <property type="entry name" value="Rx_N"/>
</dbReference>
<sequence length="961" mass="108256">MEAAVVSASHGAMGSLIAKLGDLLTSEYKLLKGAKGQILFLKAELESMHVFLKKISDTEQPDEQDKHWAKEVRELSYDIEDSVSEFMLRVEHKSSNKPRGFIGFINRTTKLLTTMNIRHDIAKEFEGLKVRVVEVRERHKRYQQTNDVASRTTNTTIDLRLLAMYAKASSLVGMDGPRDELIQLMAGEDELKVLSIVGFGGLGKTTLANEIYRKLQGEFQCRAFVSVSQKPNIRKILKTMLCQVGYVAPKDTNIELWEDSEFISALQKFLQEQRYLIVIDDIWDVSAWDIIRYALPENINGSRVLITTRIETVARGCCTKNIECVYKMKALSDQDSRSLFFKRIFGLEDGCPPNLKEVSAQILKKCGGLPLAIITTSSLIASQPSKQKEHWEYVRDSLGSNFEMSPSLEGMRQILNLSYIHLPHYLKTCMLYLGIYPEDYIIDKNDLTRLWIAEGFICKVRGMDLEDIAKSYFNELINRSLIQPADTNCNGEVTSCRVHDMMLDLILHKCQQENFVTVIDDIQDMTGHQGKIRRLSLNLDGAVGDKVAGSVQLFQTRTLAIFGTSSYLPPFQLFKHLRVLGIEITLRSSRSLLLDFTEIHHLFQLRSLKIVAEGHVVVLPSKIGSMQQLETFEINATIKLSKGQSFRELPSDIVHLSRLLHLIIPQGTVLPDGISDMKSLRTLHCFNLCNSPNSIKGLGELTSLTNLKIIGDSRPMASDEIVEKSREVLQTCLGKLCNLKCLYMDIYSLRDLAYFDALSSTPASFQHLEIFCGRKFSRVPGWISQQHNLYELYLNVKQVFEEDVGILAQLPSLINLRLHIRGTPKDKIIIGRSGFPVLKRFRVGCSRISCLSFVAGAMPKLKILELNFNAKGWDMYGAAPTGTEHLSGLREIYVRIGGAGARESNRRAAESELRNVIDMHPGRPVANIDCPADSRWVFEDSDAEDDGWRKEQDNGVSGGGT</sequence>
<dbReference type="Gene3D" id="1.20.5.4130">
    <property type="match status" value="1"/>
</dbReference>
<keyword evidence="3" id="KW-0677">Repeat</keyword>
<evidence type="ECO:0000259" key="9">
    <source>
        <dbReference type="Pfam" id="PF18052"/>
    </source>
</evidence>
<dbReference type="EMBL" id="CM027687">
    <property type="protein sequence ID" value="KAG0521905.1"/>
    <property type="molecule type" value="Genomic_DNA"/>
</dbReference>
<reference evidence="12" key="1">
    <citation type="journal article" date="2019" name="BMC Genomics">
        <title>A new reference genome for Sorghum bicolor reveals high levels of sequence similarity between sweet and grain genotypes: implications for the genetics of sugar metabolism.</title>
        <authorList>
            <person name="Cooper E.A."/>
            <person name="Brenton Z.W."/>
            <person name="Flinn B.S."/>
            <person name="Jenkins J."/>
            <person name="Shu S."/>
            <person name="Flowers D."/>
            <person name="Luo F."/>
            <person name="Wang Y."/>
            <person name="Xia P."/>
            <person name="Barry K."/>
            <person name="Daum C."/>
            <person name="Lipzen A."/>
            <person name="Yoshinaga Y."/>
            <person name="Schmutz J."/>
            <person name="Saski C."/>
            <person name="Vermerris W."/>
            <person name="Kresovich S."/>
        </authorList>
    </citation>
    <scope>NUCLEOTIDE SEQUENCE</scope>
</reference>
<evidence type="ECO:0000256" key="5">
    <source>
        <dbReference type="ARBA" id="ARBA00022821"/>
    </source>
</evidence>
<dbReference type="InterPro" id="IPR027417">
    <property type="entry name" value="P-loop_NTPase"/>
</dbReference>
<dbReference type="Gene3D" id="3.80.10.10">
    <property type="entry name" value="Ribonuclease Inhibitor"/>
    <property type="match status" value="1"/>
</dbReference>
<dbReference type="GO" id="GO:0042742">
    <property type="term" value="P:defense response to bacterium"/>
    <property type="evidence" value="ECO:0007669"/>
    <property type="project" value="UniProtKB-ARBA"/>
</dbReference>